<dbReference type="Gene3D" id="1.50.10.20">
    <property type="match status" value="1"/>
</dbReference>
<dbReference type="Gene3D" id="2.60.40.1930">
    <property type="match status" value="3"/>
</dbReference>
<evidence type="ECO:0000313" key="7">
    <source>
        <dbReference type="EMBL" id="KAG7455048.1"/>
    </source>
</evidence>
<dbReference type="Pfam" id="PF00207">
    <property type="entry name" value="A2M"/>
    <property type="match status" value="1"/>
</dbReference>
<dbReference type="Gene3D" id="2.40.50.120">
    <property type="match status" value="1"/>
</dbReference>
<dbReference type="SUPFAM" id="SSF49410">
    <property type="entry name" value="Alpha-macroglobulin receptor domain"/>
    <property type="match status" value="1"/>
</dbReference>
<dbReference type="FunFam" id="2.60.40.1940:FF:000001">
    <property type="entry name" value="Complement component C3"/>
    <property type="match status" value="1"/>
</dbReference>
<protein>
    <recommendedName>
        <fullName evidence="6">NTR domain-containing protein</fullName>
    </recommendedName>
</protein>
<evidence type="ECO:0000313" key="8">
    <source>
        <dbReference type="Proteomes" id="UP001046870"/>
    </source>
</evidence>
<dbReference type="PROSITE" id="PS50189">
    <property type="entry name" value="NTR"/>
    <property type="match status" value="1"/>
</dbReference>
<reference evidence="7" key="1">
    <citation type="submission" date="2021-01" db="EMBL/GenBank/DDBJ databases">
        <authorList>
            <person name="Zahm M."/>
            <person name="Roques C."/>
            <person name="Cabau C."/>
            <person name="Klopp C."/>
            <person name="Donnadieu C."/>
            <person name="Jouanno E."/>
            <person name="Lampietro C."/>
            <person name="Louis A."/>
            <person name="Herpin A."/>
            <person name="Echchiki A."/>
            <person name="Berthelot C."/>
            <person name="Parey E."/>
            <person name="Roest-Crollius H."/>
            <person name="Braasch I."/>
            <person name="Postlethwait J."/>
            <person name="Bobe J."/>
            <person name="Montfort J."/>
            <person name="Bouchez O."/>
            <person name="Begum T."/>
            <person name="Mejri S."/>
            <person name="Adams A."/>
            <person name="Chen W.-J."/>
            <person name="Guiguen Y."/>
        </authorList>
    </citation>
    <scope>NUCLEOTIDE SEQUENCE</scope>
    <source>
        <strain evidence="7">YG-15Mar2019-1</strain>
        <tissue evidence="7">Brain</tissue>
    </source>
</reference>
<dbReference type="Gene3D" id="2.60.40.1940">
    <property type="match status" value="1"/>
</dbReference>
<evidence type="ECO:0000256" key="5">
    <source>
        <dbReference type="SAM" id="SignalP"/>
    </source>
</evidence>
<dbReference type="OrthoDB" id="6359008at2759"/>
<feature type="region of interest" description="Disordered" evidence="4">
    <location>
        <begin position="650"/>
        <end position="672"/>
    </location>
</feature>
<dbReference type="PANTHER" id="PTHR11412">
    <property type="entry name" value="MACROGLOBULIN / COMPLEMENT"/>
    <property type="match status" value="1"/>
</dbReference>
<dbReference type="InterPro" id="IPR011626">
    <property type="entry name" value="Alpha-macroglobulin_TED"/>
</dbReference>
<dbReference type="SMART" id="SM01360">
    <property type="entry name" value="A2M"/>
    <property type="match status" value="1"/>
</dbReference>
<dbReference type="PANTHER" id="PTHR11412:SF81">
    <property type="entry name" value="COMPLEMENT C3"/>
    <property type="match status" value="1"/>
</dbReference>
<evidence type="ECO:0000256" key="2">
    <source>
        <dbReference type="ARBA" id="ARBA00022525"/>
    </source>
</evidence>
<sequence length="1585" mass="175605">MRGPALPPALLLVLFFIWPSLGSPLYVVVAPNILRVGSEESVYLEARGTTGPVKVTVTVMEFPGDWATLYSHEVTLDSSTLFQALHKIKIDAFRLQSKPNSNQYVSLKAKFKDSANKDSVHNVETVVLVSFQSVFIHLQTDKPIYNPEERVMYRVFLTNTAGRSATDEVTVQIKNPQGSIVERERGRTTHKGIFSSNYILPEDAKLGSWTLEAKLQNHEDILASSEFEVKKHVLPTFEVTLEPSKKYFHVDDEVFGVDIQARYLFGRDVEGSAYVVFGHIDSRGRRTSFPASLQRVVLQSGTAKATLQRDHIHAVNIYNIVGDSIYVRATVFTSTGSDIVSAELTNIKVAKSPYRIEFTKSPRYFKPGLPFGLYVYLSHTDGSPAGGITLRVEDTTAITDRHGTAIFPINTAKHEHLKIMTVRTSDSSLPATHQAEAKITLSAYQTESVKEYLHLSAPGETVVSLNSLLKVYVTFYSEGAQQNLPTDSVSFMVVSRGQIVQKGKWSVTAGQKIMAVLLKVTAEMLPSFRLVAYYSVPQRSHEIVSDSLWVDVEDVCMGSLQLSIPKRKNEYRPANLIRLHVKGDPGAIVGLVAVDKAVYALSDKGRLTQSKIWDAVEERDMGCTRGRGQNNMGIFTDAGLLFLSSSGTKTLPRQTPLCPSDSPHRGRRAVMQSDSETSFMEEIIIRRIFSTSYLWVMWELSGTPKDDGLATFDYTHAGRDSTTQWQILAVSSSPTTGVCVAEPVEVSVKKRLFVDLLLPYSVVNKEQVEIKVVVHNFYSESPDSLSVTVDLLETEGLCSLASEKGKYRQEVTVDGQSSRVVLFTIIPMRVGKYEITVKAFNREEELRDGVRKTLLVVPQGVQKTRTMVRTLDPSITGGNQEETFFLPPLPLQVPGTEAKTFITVFGDALTDTVQNSLRGSFLSGLLRMPGGNVEQNLASMTSPLIATRYLDSANAWESVGVQRRQEALAYIHAGYTNQLQYRKNDDSYPPYNNQKSSTWVTAYTAKVFALASLYMEVQTNRVCLPLRYLAQNRQAPDGHFQEDAAVSDQSMTGGVKEGEHAALTAFVLIAMAEAKDICQSSVPELASSLQRASRYLSGRLSGLSSPYSVAISSYALALLDQIPSDTLLSQLKRVSASDGSHWGGYDVVGVEATGYALLTLLKLGLLERAAPVSRWLIEQVDLSGNYGSIQCTMVVFQALAQYQLQQRPLEDRGLEVKLLIGRWKAVWLFSRGKNPVSRTEKFTGARNFTAVAEGRGTGKIVVETVYYAIPSPQEKGACQHYDLDLDIKGTPLIMLREKHGERVPEGVDQAYTLTICLRPLQGTPDTMINLDVSLPTGFVPSLSYLEEQRLQADGLVDAYNVDRELSKRGSLIIHLKRLPEGSKHCIPVVLYREFKVGLLQPSAVRAYAYNNAEKSCTKFYHPAGNSTELAVLCKGEVCRCAEVGCPSLKEKTLDRMEEACRGSNYVYKMTVAEVHTSELVDKYIMEIKYVLQQGQDPVVQGQKREFVSHISCRNSLGLKQGQNLLVIGQARDLLQAANGGFLYFLSSGTWLERIASEAECQGAQQKTCADIEDFIFEFQVFGCPV</sequence>
<accession>A0A9D3P9C8</accession>
<dbReference type="GO" id="GO:0005615">
    <property type="term" value="C:extracellular space"/>
    <property type="evidence" value="ECO:0007669"/>
    <property type="project" value="InterPro"/>
</dbReference>
<comment type="subcellular location">
    <subcellularLocation>
        <location evidence="1">Secreted</location>
    </subcellularLocation>
</comment>
<dbReference type="SMART" id="SM01361">
    <property type="entry name" value="A2M_recep"/>
    <property type="match status" value="1"/>
</dbReference>
<proteinExistence type="predicted"/>
<dbReference type="InterPro" id="IPR008930">
    <property type="entry name" value="Terpenoid_cyclase/PrenylTrfase"/>
</dbReference>
<dbReference type="Pfam" id="PF17790">
    <property type="entry name" value="MG1"/>
    <property type="match status" value="1"/>
</dbReference>
<dbReference type="Gene3D" id="2.20.130.20">
    <property type="match status" value="1"/>
</dbReference>
<dbReference type="Pfam" id="PF17789">
    <property type="entry name" value="MG4"/>
    <property type="match status" value="1"/>
</dbReference>
<evidence type="ECO:0000256" key="4">
    <source>
        <dbReference type="SAM" id="MobiDB-lite"/>
    </source>
</evidence>
<dbReference type="InterPro" id="IPR002890">
    <property type="entry name" value="MG2"/>
</dbReference>
<feature type="chain" id="PRO_5038758344" description="NTR domain-containing protein" evidence="5">
    <location>
        <begin position="23"/>
        <end position="1585"/>
    </location>
</feature>
<dbReference type="GO" id="GO:0004866">
    <property type="term" value="F:endopeptidase inhibitor activity"/>
    <property type="evidence" value="ECO:0007669"/>
    <property type="project" value="InterPro"/>
</dbReference>
<dbReference type="Pfam" id="PF01835">
    <property type="entry name" value="MG2"/>
    <property type="match status" value="1"/>
</dbReference>
<dbReference type="InterPro" id="IPR009048">
    <property type="entry name" value="A-macroglobulin_rcpt-bd"/>
</dbReference>
<dbReference type="Gene3D" id="2.60.40.690">
    <property type="entry name" value="Alpha-macroglobulin, receptor-binding domain"/>
    <property type="match status" value="1"/>
</dbReference>
<dbReference type="SMART" id="SM01359">
    <property type="entry name" value="A2M_N_2"/>
    <property type="match status" value="1"/>
</dbReference>
<evidence type="ECO:0000259" key="6">
    <source>
        <dbReference type="PROSITE" id="PS50189"/>
    </source>
</evidence>
<organism evidence="7 8">
    <name type="scientific">Megalops atlanticus</name>
    <name type="common">Tarpon</name>
    <name type="synonym">Clupea gigantea</name>
    <dbReference type="NCBI Taxonomy" id="7932"/>
    <lineage>
        <taxon>Eukaryota</taxon>
        <taxon>Metazoa</taxon>
        <taxon>Chordata</taxon>
        <taxon>Craniata</taxon>
        <taxon>Vertebrata</taxon>
        <taxon>Euteleostomi</taxon>
        <taxon>Actinopterygii</taxon>
        <taxon>Neopterygii</taxon>
        <taxon>Teleostei</taxon>
        <taxon>Elopiformes</taxon>
        <taxon>Megalopidae</taxon>
        <taxon>Megalops</taxon>
    </lineage>
</organism>
<dbReference type="Gene3D" id="6.20.50.160">
    <property type="match status" value="1"/>
</dbReference>
<dbReference type="InterPro" id="IPR001599">
    <property type="entry name" value="Macroglobln_a2"/>
</dbReference>
<dbReference type="InterPro" id="IPR041425">
    <property type="entry name" value="C3/4/5_MG1"/>
</dbReference>
<dbReference type="Pfam" id="PF07703">
    <property type="entry name" value="A2M_BRD"/>
    <property type="match status" value="1"/>
</dbReference>
<dbReference type="InterPro" id="IPR040839">
    <property type="entry name" value="MG4"/>
</dbReference>
<dbReference type="SUPFAM" id="SSF48239">
    <property type="entry name" value="Terpenoid cyclases/Protein prenyltransferases"/>
    <property type="match status" value="1"/>
</dbReference>
<dbReference type="SUPFAM" id="SSF50242">
    <property type="entry name" value="TIMP-like"/>
    <property type="match status" value="1"/>
</dbReference>
<dbReference type="InterPro" id="IPR036595">
    <property type="entry name" value="A-macroglobulin_rcpt-bd_sf"/>
</dbReference>
<dbReference type="InterPro" id="IPR047565">
    <property type="entry name" value="Alpha-macroglob_thiol-ester_cl"/>
</dbReference>
<dbReference type="InterPro" id="IPR050473">
    <property type="entry name" value="A2M/Complement_sys"/>
</dbReference>
<evidence type="ECO:0000256" key="1">
    <source>
        <dbReference type="ARBA" id="ARBA00004613"/>
    </source>
</evidence>
<dbReference type="Pfam" id="PF07678">
    <property type="entry name" value="TED_complement"/>
    <property type="match status" value="1"/>
</dbReference>
<evidence type="ECO:0000256" key="3">
    <source>
        <dbReference type="ARBA" id="ARBA00023157"/>
    </source>
</evidence>
<comment type="caution">
    <text evidence="7">The sequence shown here is derived from an EMBL/GenBank/DDBJ whole genome shotgun (WGS) entry which is preliminary data.</text>
</comment>
<keyword evidence="3" id="KW-1015">Disulfide bond</keyword>
<dbReference type="Gene3D" id="2.60.120.1540">
    <property type="match status" value="1"/>
</dbReference>
<keyword evidence="8" id="KW-1185">Reference proteome</keyword>
<dbReference type="InterPro" id="IPR041555">
    <property type="entry name" value="MG3"/>
</dbReference>
<feature type="domain" description="NTR" evidence="6">
    <location>
        <begin position="1440"/>
        <end position="1583"/>
    </location>
</feature>
<keyword evidence="5" id="KW-0732">Signal</keyword>
<name>A0A9D3P9C8_MEGAT</name>
<dbReference type="InterPro" id="IPR008993">
    <property type="entry name" value="TIMP-like_OB-fold"/>
</dbReference>
<dbReference type="Pfam" id="PF07677">
    <property type="entry name" value="A2M_recep"/>
    <property type="match status" value="1"/>
</dbReference>
<dbReference type="InterPro" id="IPR001134">
    <property type="entry name" value="Netrin_domain"/>
</dbReference>
<dbReference type="SMART" id="SM00643">
    <property type="entry name" value="C345C"/>
    <property type="match status" value="1"/>
</dbReference>
<keyword evidence="2" id="KW-0964">Secreted</keyword>
<dbReference type="InterPro" id="IPR013783">
    <property type="entry name" value="Ig-like_fold"/>
</dbReference>
<dbReference type="InterPro" id="IPR011625">
    <property type="entry name" value="A2M_N_BRD"/>
</dbReference>
<feature type="signal peptide" evidence="5">
    <location>
        <begin position="1"/>
        <end position="22"/>
    </location>
</feature>
<dbReference type="Gene3D" id="2.60.40.10">
    <property type="entry name" value="Immunoglobulins"/>
    <property type="match status" value="2"/>
</dbReference>
<dbReference type="FunFam" id="2.60.40.10:FF:000155">
    <property type="entry name" value="complement C3 isoform X1"/>
    <property type="match status" value="1"/>
</dbReference>
<dbReference type="Pfam" id="PF01759">
    <property type="entry name" value="NTR"/>
    <property type="match status" value="1"/>
</dbReference>
<dbReference type="Pfam" id="PF17791">
    <property type="entry name" value="MG3"/>
    <property type="match status" value="1"/>
</dbReference>
<gene>
    <name evidence="7" type="ORF">MATL_G00252380</name>
</gene>
<dbReference type="Proteomes" id="UP001046870">
    <property type="component" value="Chromosome 24"/>
</dbReference>
<dbReference type="EMBL" id="JAFDVH010000024">
    <property type="protein sequence ID" value="KAG7455048.1"/>
    <property type="molecule type" value="Genomic_DNA"/>
</dbReference>
<dbReference type="InterPro" id="IPR018933">
    <property type="entry name" value="Netrin_module_non-TIMP"/>
</dbReference>
<dbReference type="SMART" id="SM01419">
    <property type="entry name" value="Thiol-ester_cl"/>
    <property type="match status" value="1"/>
</dbReference>